<accession>A0A1V4K3F5</accession>
<sequence>MRFTARPPWIGQVRREKGLIFTIVFPPSPNTLSIIVLQVAETHECSDEIDQPHPCQTLRLLQTLLQETLIFSKNATCCSSDTEKRALQVSVTNPVQCSLHGRKCTVSVETKINQSQPDFTKHRSGFVLCVPGN</sequence>
<name>A0A1V4K3F5_PATFA</name>
<keyword evidence="2" id="KW-1185">Reference proteome</keyword>
<dbReference type="Proteomes" id="UP000190648">
    <property type="component" value="Unassembled WGS sequence"/>
</dbReference>
<comment type="caution">
    <text evidence="1">The sequence shown here is derived from an EMBL/GenBank/DDBJ whole genome shotgun (WGS) entry which is preliminary data.</text>
</comment>
<evidence type="ECO:0000313" key="1">
    <source>
        <dbReference type="EMBL" id="OPJ78885.1"/>
    </source>
</evidence>
<reference evidence="1 2" key="1">
    <citation type="submission" date="2016-02" db="EMBL/GenBank/DDBJ databases">
        <title>Band-tailed pigeon sequencing and assembly.</title>
        <authorList>
            <person name="Soares A.E."/>
            <person name="Novak B.J."/>
            <person name="Rice E.S."/>
            <person name="O'Connell B."/>
            <person name="Chang D."/>
            <person name="Weber S."/>
            <person name="Shapiro B."/>
        </authorList>
    </citation>
    <scope>NUCLEOTIDE SEQUENCE [LARGE SCALE GENOMIC DNA]</scope>
    <source>
        <strain evidence="1">BTP2013</strain>
        <tissue evidence="1">Blood</tissue>
    </source>
</reference>
<organism evidence="1 2">
    <name type="scientific">Patagioenas fasciata monilis</name>
    <dbReference type="NCBI Taxonomy" id="372326"/>
    <lineage>
        <taxon>Eukaryota</taxon>
        <taxon>Metazoa</taxon>
        <taxon>Chordata</taxon>
        <taxon>Craniata</taxon>
        <taxon>Vertebrata</taxon>
        <taxon>Euteleostomi</taxon>
        <taxon>Archelosauria</taxon>
        <taxon>Archosauria</taxon>
        <taxon>Dinosauria</taxon>
        <taxon>Saurischia</taxon>
        <taxon>Theropoda</taxon>
        <taxon>Coelurosauria</taxon>
        <taxon>Aves</taxon>
        <taxon>Neognathae</taxon>
        <taxon>Neoaves</taxon>
        <taxon>Columbimorphae</taxon>
        <taxon>Columbiformes</taxon>
        <taxon>Columbidae</taxon>
        <taxon>Patagioenas</taxon>
    </lineage>
</organism>
<gene>
    <name evidence="1" type="ORF">AV530_000472</name>
</gene>
<dbReference type="EMBL" id="LSYS01004908">
    <property type="protein sequence ID" value="OPJ78885.1"/>
    <property type="molecule type" value="Genomic_DNA"/>
</dbReference>
<evidence type="ECO:0000313" key="2">
    <source>
        <dbReference type="Proteomes" id="UP000190648"/>
    </source>
</evidence>
<dbReference type="AlphaFoldDB" id="A0A1V4K3F5"/>
<dbReference type="OrthoDB" id="6108017at2759"/>
<protein>
    <submittedName>
        <fullName evidence="1">Uncharacterized protein</fullName>
    </submittedName>
</protein>
<dbReference type="STRING" id="372326.A0A1V4K3F5"/>
<proteinExistence type="predicted"/>